<name>A0A7Y9DUB1_9PSEU</name>
<keyword evidence="2" id="KW-1185">Reference proteome</keyword>
<gene>
    <name evidence="1" type="ORF">BJ983_001773</name>
</gene>
<organism evidence="1 2">
    <name type="scientific">Actinomycetospora corticicola</name>
    <dbReference type="NCBI Taxonomy" id="663602"/>
    <lineage>
        <taxon>Bacteria</taxon>
        <taxon>Bacillati</taxon>
        <taxon>Actinomycetota</taxon>
        <taxon>Actinomycetes</taxon>
        <taxon>Pseudonocardiales</taxon>
        <taxon>Pseudonocardiaceae</taxon>
        <taxon>Actinomycetospora</taxon>
    </lineage>
</organism>
<proteinExistence type="predicted"/>
<reference evidence="1 2" key="1">
    <citation type="submission" date="2020-07" db="EMBL/GenBank/DDBJ databases">
        <title>Sequencing the genomes of 1000 actinobacteria strains.</title>
        <authorList>
            <person name="Klenk H.-P."/>
        </authorList>
    </citation>
    <scope>NUCLEOTIDE SEQUENCE [LARGE SCALE GENOMIC DNA]</scope>
    <source>
        <strain evidence="1 2">DSM 45772</strain>
    </source>
</reference>
<dbReference type="AlphaFoldDB" id="A0A7Y9DUB1"/>
<dbReference type="Proteomes" id="UP000535890">
    <property type="component" value="Unassembled WGS sequence"/>
</dbReference>
<sequence>MSDPAARRLVVAGALRLHLARRLGTGVPPEADDDALLRAAASLGTDVDRVAGLHRVAFDPPYPGRGVVQPVRHGRRLVLTTAARDDDGTTLGVVLTVLVPGRAAQVQISPA</sequence>
<evidence type="ECO:0000313" key="1">
    <source>
        <dbReference type="EMBL" id="NYD35671.1"/>
    </source>
</evidence>
<dbReference type="RefSeq" id="WP_179793475.1">
    <property type="nucleotide sequence ID" value="NZ_BAABHP010000017.1"/>
</dbReference>
<dbReference type="EMBL" id="JACCBN010000001">
    <property type="protein sequence ID" value="NYD35671.1"/>
    <property type="molecule type" value="Genomic_DNA"/>
</dbReference>
<protein>
    <submittedName>
        <fullName evidence="1">Uncharacterized protein</fullName>
    </submittedName>
</protein>
<accession>A0A7Y9DUB1</accession>
<comment type="caution">
    <text evidence="1">The sequence shown here is derived from an EMBL/GenBank/DDBJ whole genome shotgun (WGS) entry which is preliminary data.</text>
</comment>
<evidence type="ECO:0000313" key="2">
    <source>
        <dbReference type="Proteomes" id="UP000535890"/>
    </source>
</evidence>